<evidence type="ECO:0000259" key="3">
    <source>
        <dbReference type="PROSITE" id="PS51462"/>
    </source>
</evidence>
<dbReference type="SUPFAM" id="SSF55811">
    <property type="entry name" value="Nudix"/>
    <property type="match status" value="1"/>
</dbReference>
<evidence type="ECO:0000313" key="4">
    <source>
        <dbReference type="EMBL" id="TYC47815.1"/>
    </source>
</evidence>
<gene>
    <name evidence="4" type="ORF">ESZ50_11340</name>
</gene>
<name>A0A6C2C3K6_9LACO</name>
<dbReference type="AlphaFoldDB" id="A0A6C2C3K6"/>
<dbReference type="CDD" id="cd04677">
    <property type="entry name" value="NUDIX_Hydrolase"/>
    <property type="match status" value="1"/>
</dbReference>
<keyword evidence="5" id="KW-1185">Reference proteome</keyword>
<feature type="domain" description="Nudix hydrolase" evidence="3">
    <location>
        <begin position="19"/>
        <end position="150"/>
    </location>
</feature>
<protein>
    <submittedName>
        <fullName evidence="4">NUDIX domain-containing protein</fullName>
    </submittedName>
</protein>
<dbReference type="Pfam" id="PF00293">
    <property type="entry name" value="NUDIX"/>
    <property type="match status" value="1"/>
</dbReference>
<sequence>MVMEAYFKQLRKKIGHDEIIMPGVAGVLFDESRQRILMERRRDDSTGWSLVGGLQNLGESAPESMVREFKEETGLDVSVSKLIGVDTNFHHTFPNGDQAQIPMFLFEVTALGGQLHADGDETLQLTYVPITPLPQMYNTQHQLAVEQLAKKAPYGWFF</sequence>
<evidence type="ECO:0000256" key="2">
    <source>
        <dbReference type="ARBA" id="ARBA00022801"/>
    </source>
</evidence>
<accession>A0A6C2C3K6</accession>
<proteinExistence type="predicted"/>
<dbReference type="OrthoDB" id="9787476at2"/>
<dbReference type="InterPro" id="IPR015797">
    <property type="entry name" value="NUDIX_hydrolase-like_dom_sf"/>
</dbReference>
<comment type="caution">
    <text evidence="4">The sequence shown here is derived from an EMBL/GenBank/DDBJ whole genome shotgun (WGS) entry which is preliminary data.</text>
</comment>
<dbReference type="RefSeq" id="WP_148624061.1">
    <property type="nucleotide sequence ID" value="NZ_SDGZ01000030.1"/>
</dbReference>
<dbReference type="InterPro" id="IPR000086">
    <property type="entry name" value="NUDIX_hydrolase_dom"/>
</dbReference>
<evidence type="ECO:0000256" key="1">
    <source>
        <dbReference type="ARBA" id="ARBA00001946"/>
    </source>
</evidence>
<reference evidence="4 5" key="1">
    <citation type="submission" date="2019-01" db="EMBL/GenBank/DDBJ databases">
        <title>Weissella sp. nov., a novel lactic acid bacterium isolated from animal feces.</title>
        <authorList>
            <person name="Wang L.-T."/>
        </authorList>
    </citation>
    <scope>NUCLEOTIDE SEQUENCE [LARGE SCALE GENOMIC DNA]</scope>
    <source>
        <strain evidence="4 5">8H-2</strain>
    </source>
</reference>
<organism evidence="4 5">
    <name type="scientific">Weissella muntiaci</name>
    <dbReference type="NCBI Taxonomy" id="2508881"/>
    <lineage>
        <taxon>Bacteria</taxon>
        <taxon>Bacillati</taxon>
        <taxon>Bacillota</taxon>
        <taxon>Bacilli</taxon>
        <taxon>Lactobacillales</taxon>
        <taxon>Lactobacillaceae</taxon>
        <taxon>Weissella</taxon>
    </lineage>
</organism>
<dbReference type="Proteomes" id="UP000371977">
    <property type="component" value="Unassembled WGS sequence"/>
</dbReference>
<dbReference type="EMBL" id="SDGZ01000030">
    <property type="protein sequence ID" value="TYC47815.1"/>
    <property type="molecule type" value="Genomic_DNA"/>
</dbReference>
<dbReference type="PANTHER" id="PTHR43046">
    <property type="entry name" value="GDP-MANNOSE MANNOSYL HYDROLASE"/>
    <property type="match status" value="1"/>
</dbReference>
<comment type="cofactor">
    <cofactor evidence="1">
        <name>Mg(2+)</name>
        <dbReference type="ChEBI" id="CHEBI:18420"/>
    </cofactor>
</comment>
<dbReference type="PANTHER" id="PTHR43046:SF2">
    <property type="entry name" value="8-OXO-DGTP DIPHOSPHATASE-RELATED"/>
    <property type="match status" value="1"/>
</dbReference>
<dbReference type="GO" id="GO:0016787">
    <property type="term" value="F:hydrolase activity"/>
    <property type="evidence" value="ECO:0007669"/>
    <property type="project" value="UniProtKB-KW"/>
</dbReference>
<keyword evidence="2" id="KW-0378">Hydrolase</keyword>
<dbReference type="PROSITE" id="PS51462">
    <property type="entry name" value="NUDIX"/>
    <property type="match status" value="1"/>
</dbReference>
<dbReference type="Gene3D" id="3.90.79.10">
    <property type="entry name" value="Nucleoside Triphosphate Pyrophosphohydrolase"/>
    <property type="match status" value="1"/>
</dbReference>
<evidence type="ECO:0000313" key="5">
    <source>
        <dbReference type="Proteomes" id="UP000371977"/>
    </source>
</evidence>